<proteinExistence type="predicted"/>
<evidence type="ECO:0000313" key="1">
    <source>
        <dbReference type="EMBL" id="AXK43825.1"/>
    </source>
</evidence>
<evidence type="ECO:0000313" key="2">
    <source>
        <dbReference type="Proteomes" id="UP000254508"/>
    </source>
</evidence>
<dbReference type="EMBL" id="CP031358">
    <property type="protein sequence ID" value="AXK43825.1"/>
    <property type="molecule type" value="Genomic_DNA"/>
</dbReference>
<reference evidence="1 2" key="1">
    <citation type="submission" date="2018-07" db="EMBL/GenBank/DDBJ databases">
        <title>Genome sequence of Erythrobacter strain YH-07, an antagonistic bacterium isolated from Yellow Sea.</title>
        <authorList>
            <person name="Tang T."/>
            <person name="Liu Q."/>
            <person name="Sun X."/>
        </authorList>
    </citation>
    <scope>NUCLEOTIDE SEQUENCE [LARGE SCALE GENOMIC DNA]</scope>
    <source>
        <strain evidence="1 2">YH-07</strain>
        <plasmid evidence="1 2">unnamed</plasmid>
    </source>
</reference>
<protein>
    <submittedName>
        <fullName evidence="1">Uncharacterized protein</fullName>
    </submittedName>
</protein>
<geneLocation type="plasmid" evidence="1 2">
    <name>unnamed</name>
</geneLocation>
<name>A0A345YIS3_9SPHN</name>
<accession>A0A345YIS3</accession>
<dbReference type="AlphaFoldDB" id="A0A345YIS3"/>
<gene>
    <name evidence="1" type="ORF">DVR09_15325</name>
</gene>
<keyword evidence="1" id="KW-0614">Plasmid</keyword>
<dbReference type="Proteomes" id="UP000254508">
    <property type="component" value="Plasmid unnamed"/>
</dbReference>
<dbReference type="KEGG" id="err:DVR09_15325"/>
<keyword evidence="2" id="KW-1185">Reference proteome</keyword>
<dbReference type="RefSeq" id="WP_115418138.1">
    <property type="nucleotide sequence ID" value="NZ_CP031358.1"/>
</dbReference>
<sequence>MDEIPQTISTKDVLTALAAHLMQTEECTQEQALDDVLSILGFCEAVDGHGIYDAVIQELS</sequence>
<organism evidence="1 2">
    <name type="scientific">Erythrobacter aureus</name>
    <dbReference type="NCBI Taxonomy" id="2182384"/>
    <lineage>
        <taxon>Bacteria</taxon>
        <taxon>Pseudomonadati</taxon>
        <taxon>Pseudomonadota</taxon>
        <taxon>Alphaproteobacteria</taxon>
        <taxon>Sphingomonadales</taxon>
        <taxon>Erythrobacteraceae</taxon>
        <taxon>Erythrobacter/Porphyrobacter group</taxon>
        <taxon>Erythrobacter</taxon>
    </lineage>
</organism>